<name>A0A803RAU6_CANSA</name>
<reference evidence="2" key="2">
    <citation type="submission" date="2021-03" db="UniProtKB">
        <authorList>
            <consortium name="EnsemblPlants"/>
        </authorList>
    </citation>
    <scope>IDENTIFICATION</scope>
</reference>
<dbReference type="AlphaFoldDB" id="A0A803RAU6"/>
<dbReference type="EnsemblPlants" id="novel_model_717_5bd9a17a">
    <property type="protein sequence ID" value="cds.novel_model_717_5bd9a17a"/>
    <property type="gene ID" value="novel_gene_395_5bd9a17a"/>
</dbReference>
<proteinExistence type="predicted"/>
<evidence type="ECO:0000313" key="2">
    <source>
        <dbReference type="EnsemblPlants" id="cds.novel_model_717_5bd9a17a"/>
    </source>
</evidence>
<dbReference type="Proteomes" id="UP000596661">
    <property type="component" value="Chromosome 1"/>
</dbReference>
<dbReference type="EMBL" id="UZAU01000018">
    <property type="status" value="NOT_ANNOTATED_CDS"/>
    <property type="molecule type" value="Genomic_DNA"/>
</dbReference>
<keyword evidence="1" id="KW-1133">Transmembrane helix</keyword>
<evidence type="ECO:0000256" key="1">
    <source>
        <dbReference type="SAM" id="Phobius"/>
    </source>
</evidence>
<keyword evidence="1" id="KW-0812">Transmembrane</keyword>
<reference evidence="2" key="1">
    <citation type="submission" date="2018-11" db="EMBL/GenBank/DDBJ databases">
        <authorList>
            <person name="Grassa J C."/>
        </authorList>
    </citation>
    <scope>NUCLEOTIDE SEQUENCE [LARGE SCALE GENOMIC DNA]</scope>
</reference>
<protein>
    <submittedName>
        <fullName evidence="2">Uncharacterized protein</fullName>
    </submittedName>
</protein>
<keyword evidence="1" id="KW-0472">Membrane</keyword>
<accession>A0A803RAU6</accession>
<dbReference type="Gramene" id="novel_model_717_5bd9a17a">
    <property type="protein sequence ID" value="cds.novel_model_717_5bd9a17a"/>
    <property type="gene ID" value="novel_gene_395_5bd9a17a"/>
</dbReference>
<keyword evidence="3" id="KW-1185">Reference proteome</keyword>
<evidence type="ECO:0000313" key="3">
    <source>
        <dbReference type="Proteomes" id="UP000596661"/>
    </source>
</evidence>
<feature type="transmembrane region" description="Helical" evidence="1">
    <location>
        <begin position="112"/>
        <end position="131"/>
    </location>
</feature>
<sequence length="136" mass="15478">MMEESSGSIDVKKNSDSIVVKKRKCQCGAECVVKKNKNNGELFYGCPLWKNKTDQGCGFQGLVEGERSTALKSFDTKEIHRLLAAINSIVQLLLEMNIVFNKIADLLSKMNIMFAKMLQCVIIYFVMYLLFKCLYM</sequence>
<organism evidence="2 3">
    <name type="scientific">Cannabis sativa</name>
    <name type="common">Hemp</name>
    <name type="synonym">Marijuana</name>
    <dbReference type="NCBI Taxonomy" id="3483"/>
    <lineage>
        <taxon>Eukaryota</taxon>
        <taxon>Viridiplantae</taxon>
        <taxon>Streptophyta</taxon>
        <taxon>Embryophyta</taxon>
        <taxon>Tracheophyta</taxon>
        <taxon>Spermatophyta</taxon>
        <taxon>Magnoliopsida</taxon>
        <taxon>eudicotyledons</taxon>
        <taxon>Gunneridae</taxon>
        <taxon>Pentapetalae</taxon>
        <taxon>rosids</taxon>
        <taxon>fabids</taxon>
        <taxon>Rosales</taxon>
        <taxon>Cannabaceae</taxon>
        <taxon>Cannabis</taxon>
    </lineage>
</organism>